<organism evidence="1 2">
    <name type="scientific">Chelativorans petroleitrophicus</name>
    <dbReference type="NCBI Taxonomy" id="2975484"/>
    <lineage>
        <taxon>Bacteria</taxon>
        <taxon>Pseudomonadati</taxon>
        <taxon>Pseudomonadota</taxon>
        <taxon>Alphaproteobacteria</taxon>
        <taxon>Hyphomicrobiales</taxon>
        <taxon>Phyllobacteriaceae</taxon>
        <taxon>Chelativorans</taxon>
    </lineage>
</organism>
<name>A0A9X2XCH2_9HYPH</name>
<protein>
    <submittedName>
        <fullName evidence="1">Uncharacterized protein</fullName>
    </submittedName>
</protein>
<keyword evidence="2" id="KW-1185">Reference proteome</keyword>
<proteinExistence type="predicted"/>
<comment type="caution">
    <text evidence="1">The sequence shown here is derived from an EMBL/GenBank/DDBJ whole genome shotgun (WGS) entry which is preliminary data.</text>
</comment>
<dbReference type="RefSeq" id="WP_261517268.1">
    <property type="nucleotide sequence ID" value="NZ_JAODNV010000046.1"/>
</dbReference>
<accession>A0A9X2XCH2</accession>
<evidence type="ECO:0000313" key="1">
    <source>
        <dbReference type="EMBL" id="MCT8992324.1"/>
    </source>
</evidence>
<gene>
    <name evidence="1" type="ORF">NYR54_18990</name>
</gene>
<sequence length="106" mass="11049">MPGLMVDPDDGSVFGTPSAPTGTAYSIAVEAVRGGSAIASATLDRVRRDPISVDVYPEEVVLTAREPFPGSGLEIQASGGDQESIEWSLEDAPVWLAVESTIATFP</sequence>
<dbReference type="AlphaFoldDB" id="A0A9X2XCH2"/>
<dbReference type="Proteomes" id="UP001149009">
    <property type="component" value="Unassembled WGS sequence"/>
</dbReference>
<reference evidence="1" key="1">
    <citation type="submission" date="2022-08" db="EMBL/GenBank/DDBJ databases">
        <title>Chelativorans sichuanense sp. nov., a paraffin oil-degrading bacterium isolated from a mixture of oil-based drill cuttings and paddy soil.</title>
        <authorList>
            <person name="Yu J."/>
            <person name="Liu H."/>
            <person name="Chen Q."/>
        </authorList>
    </citation>
    <scope>NUCLEOTIDE SEQUENCE</scope>
    <source>
        <strain evidence="1">SCAU 2101</strain>
    </source>
</reference>
<dbReference type="EMBL" id="JAODNV010000046">
    <property type="protein sequence ID" value="MCT8992324.1"/>
    <property type="molecule type" value="Genomic_DNA"/>
</dbReference>
<evidence type="ECO:0000313" key="2">
    <source>
        <dbReference type="Proteomes" id="UP001149009"/>
    </source>
</evidence>